<dbReference type="EMBL" id="VYZK01001030">
    <property type="protein sequence ID" value="NWT76181.1"/>
    <property type="molecule type" value="Genomic_DNA"/>
</dbReference>
<accession>A0A7K5R8V6</accession>
<sequence length="133" mass="13710">LQLNQSGRFSCGGWVDSKVAPWALSAPVTVTVHGVLLSGVSLLVQPPGGLVALGDHLMLIFAMAARTGPLSSWHWEGSGAPLGTGPRLELWHAGDNDSSQYQCGVSDGNSVAKSVPVNVTVLGDQDPQANGDP</sequence>
<gene>
    <name evidence="1" type="primary">Ager</name>
    <name evidence="1" type="ORF">PRUHIM_R15181</name>
</gene>
<protein>
    <submittedName>
        <fullName evidence="1">RAGE protein</fullName>
    </submittedName>
</protein>
<dbReference type="SUPFAM" id="SSF48726">
    <property type="entry name" value="Immunoglobulin"/>
    <property type="match status" value="1"/>
</dbReference>
<feature type="non-terminal residue" evidence="1">
    <location>
        <position position="1"/>
    </location>
</feature>
<feature type="non-terminal residue" evidence="1">
    <location>
        <position position="133"/>
    </location>
</feature>
<evidence type="ECO:0000313" key="1">
    <source>
        <dbReference type="EMBL" id="NWT76181.1"/>
    </source>
</evidence>
<dbReference type="InterPro" id="IPR036179">
    <property type="entry name" value="Ig-like_dom_sf"/>
</dbReference>
<proteinExistence type="predicted"/>
<name>A0A7K5R8V6_9PASE</name>
<evidence type="ECO:0000313" key="2">
    <source>
        <dbReference type="Proteomes" id="UP000566454"/>
    </source>
</evidence>
<keyword evidence="2" id="KW-1185">Reference proteome</keyword>
<dbReference type="OrthoDB" id="10012075at2759"/>
<organism evidence="1 2">
    <name type="scientific">Prunella himalayana</name>
    <dbReference type="NCBI Taxonomy" id="670356"/>
    <lineage>
        <taxon>Eukaryota</taxon>
        <taxon>Metazoa</taxon>
        <taxon>Chordata</taxon>
        <taxon>Craniata</taxon>
        <taxon>Vertebrata</taxon>
        <taxon>Euteleostomi</taxon>
        <taxon>Archelosauria</taxon>
        <taxon>Archosauria</taxon>
        <taxon>Dinosauria</taxon>
        <taxon>Saurischia</taxon>
        <taxon>Theropoda</taxon>
        <taxon>Coelurosauria</taxon>
        <taxon>Aves</taxon>
        <taxon>Neognathae</taxon>
        <taxon>Neoaves</taxon>
        <taxon>Telluraves</taxon>
        <taxon>Australaves</taxon>
        <taxon>Passeriformes</taxon>
        <taxon>Passeroidea</taxon>
        <taxon>Prunellidae</taxon>
        <taxon>Prunella</taxon>
    </lineage>
</organism>
<reference evidence="1 2" key="1">
    <citation type="submission" date="2019-09" db="EMBL/GenBank/DDBJ databases">
        <title>Bird 10,000 Genomes (B10K) Project - Family phase.</title>
        <authorList>
            <person name="Zhang G."/>
        </authorList>
    </citation>
    <scope>NUCLEOTIDE SEQUENCE [LARGE SCALE GENOMIC DNA]</scope>
    <source>
        <strain evidence="1">B10K-DU-013-18</strain>
        <tissue evidence="1">Muscle</tissue>
    </source>
</reference>
<comment type="caution">
    <text evidence="1">The sequence shown here is derived from an EMBL/GenBank/DDBJ whole genome shotgun (WGS) entry which is preliminary data.</text>
</comment>
<dbReference type="AlphaFoldDB" id="A0A7K5R8V6"/>
<dbReference type="Proteomes" id="UP000566454">
    <property type="component" value="Unassembled WGS sequence"/>
</dbReference>